<evidence type="ECO:0000259" key="3">
    <source>
        <dbReference type="Pfam" id="PF22664"/>
    </source>
</evidence>
<proteinExistence type="predicted"/>
<keyword evidence="5" id="KW-1185">Reference proteome</keyword>
<dbReference type="InterPro" id="IPR051283">
    <property type="entry name" value="Sec_Metabolite_Acyltrans"/>
</dbReference>
<dbReference type="Gene3D" id="3.30.559.10">
    <property type="entry name" value="Chloramphenicol acetyltransferase-like domain"/>
    <property type="match status" value="2"/>
</dbReference>
<dbReference type="EMBL" id="JBFXLQ010000041">
    <property type="protein sequence ID" value="KAL2864367.1"/>
    <property type="molecule type" value="Genomic_DNA"/>
</dbReference>
<dbReference type="RefSeq" id="XP_070883346.1">
    <property type="nucleotide sequence ID" value="XM_071033538.1"/>
</dbReference>
<keyword evidence="2" id="KW-0012">Acyltransferase</keyword>
<dbReference type="PANTHER" id="PTHR31896">
    <property type="entry name" value="FAMILY REGULATORY PROTEIN, PUTATIVE (AFU_ORTHOLOGUE AFUA_3G14730)-RELATED"/>
    <property type="match status" value="1"/>
</dbReference>
<dbReference type="InterPro" id="IPR023213">
    <property type="entry name" value="CAT-like_dom_sf"/>
</dbReference>
<name>A0ABR4LIL2_9EURO</name>
<sequence length="454" mass="49519">MSLQDILGQLPLLKSYTHILLCFSLPDSEREPVLEALQCATKRLLAAFPFLAGIVVHSGVAPGDSGTFAVEGYDDNGRSRKAQELLSIKDLTDALPPYSAVYSAHAPPSMLPGSLVAPPRAAFPRIYTEDAAPVLEMQASLVRGGLLLDIAAQHNVIDATGIFYIAHLLSKLMDDHPNPIPHADLLLGNCSRQDLIPLLPPDEPLPDEMNLFTKDRPPQLDRETLSAFKWYLLRFTAEALSTIHAEANSHPEDFVEGIASVSVNDAITAFCWQRLTLARTSLYSFSSDEAMTQLTRAADLRRTLNLSPAYMGHMVRTANLRLPTSTVTTSSLSKLSSLLRDTVAKHTAPHSVRSYATLLHRTRDKNRVLYAGGFNALTDFSCSSVAHVALPRFGAVLGTPDFVRRPTFGPLPAGMYVAPGRGGEGGDAVVCLREGEMDALRRDELWRARVSVIE</sequence>
<protein>
    <recommendedName>
        <fullName evidence="3">Trichothecene 3-O-acetyltransferase-like N-terminal domain-containing protein</fullName>
    </recommendedName>
</protein>
<keyword evidence="1" id="KW-0808">Transferase</keyword>
<evidence type="ECO:0000256" key="1">
    <source>
        <dbReference type="ARBA" id="ARBA00022679"/>
    </source>
</evidence>
<evidence type="ECO:0000256" key="2">
    <source>
        <dbReference type="ARBA" id="ARBA00023315"/>
    </source>
</evidence>
<organism evidence="4 5">
    <name type="scientific">Aspergillus lucknowensis</name>
    <dbReference type="NCBI Taxonomy" id="176173"/>
    <lineage>
        <taxon>Eukaryota</taxon>
        <taxon>Fungi</taxon>
        <taxon>Dikarya</taxon>
        <taxon>Ascomycota</taxon>
        <taxon>Pezizomycotina</taxon>
        <taxon>Eurotiomycetes</taxon>
        <taxon>Eurotiomycetidae</taxon>
        <taxon>Eurotiales</taxon>
        <taxon>Aspergillaceae</taxon>
        <taxon>Aspergillus</taxon>
        <taxon>Aspergillus subgen. Nidulantes</taxon>
    </lineage>
</organism>
<dbReference type="GeneID" id="98148610"/>
<accession>A0ABR4LIL2</accession>
<comment type="caution">
    <text evidence="4">The sequence shown here is derived from an EMBL/GenBank/DDBJ whole genome shotgun (WGS) entry which is preliminary data.</text>
</comment>
<reference evidence="4 5" key="1">
    <citation type="submission" date="2024-07" db="EMBL/GenBank/DDBJ databases">
        <title>Section-level genome sequencing and comparative genomics of Aspergillus sections Usti and Cavernicolus.</title>
        <authorList>
            <consortium name="Lawrence Berkeley National Laboratory"/>
            <person name="Nybo J.L."/>
            <person name="Vesth T.C."/>
            <person name="Theobald S."/>
            <person name="Frisvad J.C."/>
            <person name="Larsen T.O."/>
            <person name="Kjaerboelling I."/>
            <person name="Rothschild-Mancinelli K."/>
            <person name="Lyhne E.K."/>
            <person name="Kogle M.E."/>
            <person name="Barry K."/>
            <person name="Clum A."/>
            <person name="Na H."/>
            <person name="Ledsgaard L."/>
            <person name="Lin J."/>
            <person name="Lipzen A."/>
            <person name="Kuo A."/>
            <person name="Riley R."/>
            <person name="Mondo S."/>
            <person name="Labutti K."/>
            <person name="Haridas S."/>
            <person name="Pangalinan J."/>
            <person name="Salamov A.A."/>
            <person name="Simmons B.A."/>
            <person name="Magnuson J.K."/>
            <person name="Chen J."/>
            <person name="Drula E."/>
            <person name="Henrissat B."/>
            <person name="Wiebenga A."/>
            <person name="Lubbers R.J."/>
            <person name="Gomes A.C."/>
            <person name="Macurrencykelacurrency M.R."/>
            <person name="Stajich J."/>
            <person name="Grigoriev I.V."/>
            <person name="Mortensen U.H."/>
            <person name="De Vries R.P."/>
            <person name="Baker S.E."/>
            <person name="Andersen M.R."/>
        </authorList>
    </citation>
    <scope>NUCLEOTIDE SEQUENCE [LARGE SCALE GENOMIC DNA]</scope>
    <source>
        <strain evidence="4 5">CBS 449.75</strain>
    </source>
</reference>
<feature type="domain" description="Trichothecene 3-O-acetyltransferase-like N-terminal" evidence="3">
    <location>
        <begin position="16"/>
        <end position="171"/>
    </location>
</feature>
<dbReference type="PANTHER" id="PTHR31896:SF64">
    <property type="entry name" value="TRICHOTHECENE 3-O-ACETYLTRANSFERASE"/>
    <property type="match status" value="1"/>
</dbReference>
<dbReference type="InterPro" id="IPR054710">
    <property type="entry name" value="Tri101-like_N"/>
</dbReference>
<evidence type="ECO:0000313" key="4">
    <source>
        <dbReference type="EMBL" id="KAL2864367.1"/>
    </source>
</evidence>
<dbReference type="Pfam" id="PF22664">
    <property type="entry name" value="TRI-like_N"/>
    <property type="match status" value="1"/>
</dbReference>
<gene>
    <name evidence="4" type="ORF">BJX67DRAFT_383839</name>
</gene>
<dbReference type="Proteomes" id="UP001610432">
    <property type="component" value="Unassembled WGS sequence"/>
</dbReference>
<evidence type="ECO:0000313" key="5">
    <source>
        <dbReference type="Proteomes" id="UP001610432"/>
    </source>
</evidence>